<evidence type="ECO:0000256" key="5">
    <source>
        <dbReference type="ARBA" id="ARBA00030497"/>
    </source>
</evidence>
<dbReference type="PANTHER" id="PTHR12599:SF0">
    <property type="entry name" value="PTERIN-4-ALPHA-CARBINOLAMINE DEHYDRATASE"/>
    <property type="match status" value="1"/>
</dbReference>
<dbReference type="InterPro" id="IPR001533">
    <property type="entry name" value="Pterin_deHydtase"/>
</dbReference>
<proteinExistence type="inferred from homology"/>
<dbReference type="CDD" id="cd00488">
    <property type="entry name" value="PCD_DCoH"/>
    <property type="match status" value="1"/>
</dbReference>
<dbReference type="KEGG" id="asau:88171686"/>
<dbReference type="PANTHER" id="PTHR12599">
    <property type="entry name" value="PTERIN-4-ALPHA-CARBINOLAMINE DEHYDRATASE"/>
    <property type="match status" value="1"/>
</dbReference>
<protein>
    <recommendedName>
        <fullName evidence="3">4a-hydroxytetrahydrobiopterin dehydratase</fullName>
        <ecNumber evidence="3">4.2.1.96</ecNumber>
    </recommendedName>
    <alternativeName>
        <fullName evidence="5">4-alpha-hydroxy-tetrahydropterin dehydratase</fullName>
    </alternativeName>
</protein>
<evidence type="ECO:0000256" key="1">
    <source>
        <dbReference type="ARBA" id="ARBA00001554"/>
    </source>
</evidence>
<comment type="similarity">
    <text evidence="2">Belongs to the pterin-4-alpha-carbinolamine dehydratase family.</text>
</comment>
<evidence type="ECO:0000256" key="4">
    <source>
        <dbReference type="ARBA" id="ARBA00023239"/>
    </source>
</evidence>
<sequence length="120" mass="13623">MKAFSTANVARLSLEALKLRLATINSKATKTFWSVNSTDSSSDLQVDYKLRNFTKTWQFLNEVAGLAHEMRHHPTITTTYNKVHILLTTHDVGNHITESDTSLADKIHEIYGSKYEVDKN</sequence>
<accession>A0AAX4H563</accession>
<keyword evidence="4" id="KW-0456">Lyase</keyword>
<keyword evidence="7" id="KW-1185">Reference proteome</keyword>
<dbReference type="Pfam" id="PF01329">
    <property type="entry name" value="Pterin_4a"/>
    <property type="match status" value="1"/>
</dbReference>
<organism evidence="6 7">
    <name type="scientific">Australozyma saopauloensis</name>
    <dbReference type="NCBI Taxonomy" id="291208"/>
    <lineage>
        <taxon>Eukaryota</taxon>
        <taxon>Fungi</taxon>
        <taxon>Dikarya</taxon>
        <taxon>Ascomycota</taxon>
        <taxon>Saccharomycotina</taxon>
        <taxon>Pichiomycetes</taxon>
        <taxon>Metschnikowiaceae</taxon>
        <taxon>Australozyma</taxon>
    </lineage>
</organism>
<dbReference type="AlphaFoldDB" id="A0AAX4H563"/>
<evidence type="ECO:0000313" key="7">
    <source>
        <dbReference type="Proteomes" id="UP001338582"/>
    </source>
</evidence>
<dbReference type="EC" id="4.2.1.96" evidence="3"/>
<evidence type="ECO:0000313" key="6">
    <source>
        <dbReference type="EMBL" id="WPK23379.1"/>
    </source>
</evidence>
<comment type="catalytic activity">
    <reaction evidence="1">
        <text>(4aS,6R)-4a-hydroxy-L-erythro-5,6,7,8-tetrahydrobiopterin = (6R)-L-erythro-6,7-dihydrobiopterin + H2O</text>
        <dbReference type="Rhea" id="RHEA:11920"/>
        <dbReference type="ChEBI" id="CHEBI:15377"/>
        <dbReference type="ChEBI" id="CHEBI:15642"/>
        <dbReference type="ChEBI" id="CHEBI:43120"/>
        <dbReference type="EC" id="4.2.1.96"/>
    </reaction>
</comment>
<dbReference type="SUPFAM" id="SSF55248">
    <property type="entry name" value="PCD-like"/>
    <property type="match status" value="1"/>
</dbReference>
<dbReference type="EMBL" id="CP138894">
    <property type="protein sequence ID" value="WPK23379.1"/>
    <property type="molecule type" value="Genomic_DNA"/>
</dbReference>
<dbReference type="Gene3D" id="3.30.1360.20">
    <property type="entry name" value="Transcriptional coactivator/pterin dehydratase"/>
    <property type="match status" value="1"/>
</dbReference>
<reference evidence="6 7" key="1">
    <citation type="submission" date="2023-10" db="EMBL/GenBank/DDBJ databases">
        <title>Draft Genome Sequence of Candida saopaulonensis from a very Premature Infant with Sepsis.</title>
        <authorList>
            <person name="Ning Y."/>
            <person name="Dai R."/>
            <person name="Xiao M."/>
            <person name="Xu Y."/>
            <person name="Yan Q."/>
            <person name="Zhang L."/>
        </authorList>
    </citation>
    <scope>NUCLEOTIDE SEQUENCE [LARGE SCALE GENOMIC DNA]</scope>
    <source>
        <strain evidence="6 7">19XY460</strain>
    </source>
</reference>
<dbReference type="RefSeq" id="XP_062875766.1">
    <property type="nucleotide sequence ID" value="XM_063019696.1"/>
</dbReference>
<evidence type="ECO:0000256" key="3">
    <source>
        <dbReference type="ARBA" id="ARBA00013252"/>
    </source>
</evidence>
<gene>
    <name evidence="6" type="ORF">PUMCH_000617</name>
</gene>
<dbReference type="GO" id="GO:0008124">
    <property type="term" value="F:4-alpha-hydroxytetrahydrobiopterin dehydratase activity"/>
    <property type="evidence" value="ECO:0007669"/>
    <property type="project" value="UniProtKB-EC"/>
</dbReference>
<dbReference type="InterPro" id="IPR036428">
    <property type="entry name" value="PCD_sf"/>
</dbReference>
<dbReference type="Proteomes" id="UP001338582">
    <property type="component" value="Chromosome 1"/>
</dbReference>
<dbReference type="GeneID" id="88171686"/>
<dbReference type="GO" id="GO:0006729">
    <property type="term" value="P:tetrahydrobiopterin biosynthetic process"/>
    <property type="evidence" value="ECO:0007669"/>
    <property type="project" value="InterPro"/>
</dbReference>
<evidence type="ECO:0000256" key="2">
    <source>
        <dbReference type="ARBA" id="ARBA00006472"/>
    </source>
</evidence>
<name>A0AAX4H563_9ASCO</name>